<organism evidence="10 11">
    <name type="scientific">Rhynchospora pubera</name>
    <dbReference type="NCBI Taxonomy" id="906938"/>
    <lineage>
        <taxon>Eukaryota</taxon>
        <taxon>Viridiplantae</taxon>
        <taxon>Streptophyta</taxon>
        <taxon>Embryophyta</taxon>
        <taxon>Tracheophyta</taxon>
        <taxon>Spermatophyta</taxon>
        <taxon>Magnoliopsida</taxon>
        <taxon>Liliopsida</taxon>
        <taxon>Poales</taxon>
        <taxon>Cyperaceae</taxon>
        <taxon>Cyperoideae</taxon>
        <taxon>Rhynchosporeae</taxon>
        <taxon>Rhynchospora</taxon>
    </lineage>
</organism>
<gene>
    <name evidence="10" type="ORF">LUZ62_073934</name>
</gene>
<evidence type="ECO:0000256" key="4">
    <source>
        <dbReference type="ARBA" id="ARBA00023015"/>
    </source>
</evidence>
<keyword evidence="4" id="KW-0805">Transcription regulation</keyword>
<dbReference type="Pfam" id="PF02892">
    <property type="entry name" value="zf-BED"/>
    <property type="match status" value="1"/>
</dbReference>
<dbReference type="SMART" id="SM00614">
    <property type="entry name" value="ZnF_BED"/>
    <property type="match status" value="1"/>
</dbReference>
<dbReference type="Proteomes" id="UP001140206">
    <property type="component" value="Chromosome 4"/>
</dbReference>
<keyword evidence="11" id="KW-1185">Reference proteome</keyword>
<dbReference type="PROSITE" id="PS50808">
    <property type="entry name" value="ZF_BED"/>
    <property type="match status" value="1"/>
</dbReference>
<evidence type="ECO:0000256" key="3">
    <source>
        <dbReference type="ARBA" id="ARBA00022833"/>
    </source>
</evidence>
<dbReference type="SUPFAM" id="SSF53098">
    <property type="entry name" value="Ribonuclease H-like"/>
    <property type="match status" value="1"/>
</dbReference>
<dbReference type="PANTHER" id="PTHR46481:SF6">
    <property type="entry name" value="ZINC FINGER BED DOMAIN-CONTAINING PROTEIN RICESLEEPER 2-LIKE"/>
    <property type="match status" value="1"/>
</dbReference>
<protein>
    <submittedName>
        <fullName evidence="10">Zinc finger BED domain-containing protein RICESLEEPER 2</fullName>
    </submittedName>
</protein>
<dbReference type="PANTHER" id="PTHR46481">
    <property type="entry name" value="ZINC FINGER BED DOMAIN-CONTAINING PROTEIN 4"/>
    <property type="match status" value="1"/>
</dbReference>
<dbReference type="AlphaFoldDB" id="A0AAV8D6F5"/>
<evidence type="ECO:0000256" key="5">
    <source>
        <dbReference type="ARBA" id="ARBA00023125"/>
    </source>
</evidence>
<dbReference type="InterPro" id="IPR012337">
    <property type="entry name" value="RNaseH-like_sf"/>
</dbReference>
<feature type="domain" description="BED-type" evidence="9">
    <location>
        <begin position="58"/>
        <end position="115"/>
    </location>
</feature>
<accession>A0AAV8D6F5</accession>
<dbReference type="InterPro" id="IPR003656">
    <property type="entry name" value="Znf_BED"/>
</dbReference>
<dbReference type="GO" id="GO:0003677">
    <property type="term" value="F:DNA binding"/>
    <property type="evidence" value="ECO:0007669"/>
    <property type="project" value="UniProtKB-KW"/>
</dbReference>
<keyword evidence="5" id="KW-0238">DNA-binding</keyword>
<name>A0AAV8D6F5_9POAL</name>
<keyword evidence="6" id="KW-0804">Transcription</keyword>
<feature type="compositionally biased region" description="Low complexity" evidence="8">
    <location>
        <begin position="20"/>
        <end position="32"/>
    </location>
</feature>
<dbReference type="Pfam" id="PF14372">
    <property type="entry name" value="hAT-like_RNase-H"/>
    <property type="match status" value="1"/>
</dbReference>
<evidence type="ECO:0000256" key="7">
    <source>
        <dbReference type="PROSITE-ProRule" id="PRU00027"/>
    </source>
</evidence>
<reference evidence="10" key="1">
    <citation type="submission" date="2022-08" db="EMBL/GenBank/DDBJ databases">
        <authorList>
            <person name="Marques A."/>
        </authorList>
    </citation>
    <scope>NUCLEOTIDE SEQUENCE</scope>
    <source>
        <strain evidence="10">RhyPub2mFocal</strain>
        <tissue evidence="10">Leaves</tissue>
    </source>
</reference>
<evidence type="ECO:0000256" key="6">
    <source>
        <dbReference type="ARBA" id="ARBA00023163"/>
    </source>
</evidence>
<evidence type="ECO:0000256" key="2">
    <source>
        <dbReference type="ARBA" id="ARBA00022771"/>
    </source>
</evidence>
<comment type="caution">
    <text evidence="10">The sequence shown here is derived from an EMBL/GenBank/DDBJ whole genome shotgun (WGS) entry which is preliminary data.</text>
</comment>
<dbReference type="EMBL" id="JAMFTS010000004">
    <property type="protein sequence ID" value="KAJ4763559.1"/>
    <property type="molecule type" value="Genomic_DNA"/>
</dbReference>
<dbReference type="GO" id="GO:0008270">
    <property type="term" value="F:zinc ion binding"/>
    <property type="evidence" value="ECO:0007669"/>
    <property type="project" value="UniProtKB-KW"/>
</dbReference>
<dbReference type="InterPro" id="IPR036236">
    <property type="entry name" value="Znf_C2H2_sf"/>
</dbReference>
<evidence type="ECO:0000313" key="10">
    <source>
        <dbReference type="EMBL" id="KAJ4763559.1"/>
    </source>
</evidence>
<dbReference type="SUPFAM" id="SSF57667">
    <property type="entry name" value="beta-beta-alpha zinc fingers"/>
    <property type="match status" value="1"/>
</dbReference>
<dbReference type="InterPro" id="IPR052035">
    <property type="entry name" value="ZnF_BED_domain_contain"/>
</dbReference>
<feature type="region of interest" description="Disordered" evidence="8">
    <location>
        <begin position="1"/>
        <end position="56"/>
    </location>
</feature>
<dbReference type="InterPro" id="IPR025525">
    <property type="entry name" value="hAT-like_transposase_RNase-H"/>
</dbReference>
<evidence type="ECO:0000313" key="11">
    <source>
        <dbReference type="Proteomes" id="UP001140206"/>
    </source>
</evidence>
<keyword evidence="2 7" id="KW-0863">Zinc-finger</keyword>
<keyword evidence="3" id="KW-0862">Zinc</keyword>
<keyword evidence="1" id="KW-0479">Metal-binding</keyword>
<proteinExistence type="predicted"/>
<evidence type="ECO:0000256" key="1">
    <source>
        <dbReference type="ARBA" id="ARBA00022723"/>
    </source>
</evidence>
<feature type="compositionally biased region" description="Low complexity" evidence="8">
    <location>
        <begin position="40"/>
        <end position="49"/>
    </location>
</feature>
<sequence length="624" mass="70859">MTQSQASVAAETNEEELQVSSGSEAEAEAETPSPTPSSTPSPTTTSAGGNSQSGKKRKCSSEIWLNFKQNEREKVYCIHCQKHYKKVKGGTTTHLWRHLEGCVLYKRHQGKTADLIPISETQLGGSDEGDPVWVNGKWDPVKDREMLANVIVGHELPFMFSEYSLFRKYMLYNNPLWQKVSRTTITKECMKVVESERVKLKKVFKDVDKVSLTSDCWTSNRTVGYICITAHYIDSSWKLQKRIITFKDLSPPHSGEVISDAILEAIRKWGIEDKIGTITLDNASNNDKAAGLLRLIFEARDKLHFQGYFFHIRCCAHILNLVVQDGLGKIDKCLTKIREGVKYLKKSPGRLVKFGEIATQLGICTKRSLCIDVKTRWNSTFHMLDVAIHYKLALDGYAQRDSNFEWLPNRPEWEEAEKVRKLLTVFNETTKVFSGSSYPTSNLFLVEIFNVKKAICDAYVDDDGFTRDMSLAMYEKFEKYWGEVNVLMAVASILDPRLKMVSVRFVYGVLYSRDEVGSRIAEVMEKLKSLYGMYAKDFISSSESTARGLSNSGAVPSSSSHPNNNNFWRYLESTWVEEPPVADLDNYLKEPKDRNCANYHNTMPSGLVPATRYHHITLTTKHLA</sequence>
<evidence type="ECO:0000259" key="9">
    <source>
        <dbReference type="PROSITE" id="PS50808"/>
    </source>
</evidence>
<evidence type="ECO:0000256" key="8">
    <source>
        <dbReference type="SAM" id="MobiDB-lite"/>
    </source>
</evidence>